<proteinExistence type="predicted"/>
<accession>A0A0N8GQK7</accession>
<dbReference type="Proteomes" id="UP000050544">
    <property type="component" value="Unassembled WGS sequence"/>
</dbReference>
<reference evidence="2 3" key="1">
    <citation type="submission" date="2015-07" db="EMBL/GenBank/DDBJ databases">
        <title>Whole genome sequence of Thermanaerothrix daxensis DSM 23592.</title>
        <authorList>
            <person name="Hemp J."/>
            <person name="Ward L.M."/>
            <person name="Pace L.A."/>
            <person name="Fischer W.W."/>
        </authorList>
    </citation>
    <scope>NUCLEOTIDE SEQUENCE [LARGE SCALE GENOMIC DNA]</scope>
    <source>
        <strain evidence="2 3">GNS-1</strain>
    </source>
</reference>
<sequence length="148" mass="16833">MSSSIVRSRRGRWGWVLLLGLFWLTLTQVLRFLQAIILWDWLARIGVWPGPAYLALTGLVFALLGGVAVLGVWRRRVWGLYLSGITLVGWSAWNWADRLWVAVSPTALENWPFSLGLNGLLLVAFFFILHHESASGAYEKHTSSRRRN</sequence>
<dbReference type="RefSeq" id="WP_054520395.1">
    <property type="nucleotide sequence ID" value="NZ_LGKO01000002.1"/>
</dbReference>
<evidence type="ECO:0000313" key="3">
    <source>
        <dbReference type="Proteomes" id="UP000050544"/>
    </source>
</evidence>
<feature type="transmembrane region" description="Helical" evidence="1">
    <location>
        <begin position="78"/>
        <end position="96"/>
    </location>
</feature>
<dbReference type="EMBL" id="LGKO01000002">
    <property type="protein sequence ID" value="KPL83970.1"/>
    <property type="molecule type" value="Genomic_DNA"/>
</dbReference>
<feature type="transmembrane region" description="Helical" evidence="1">
    <location>
        <begin position="51"/>
        <end position="73"/>
    </location>
</feature>
<name>A0A0N8GQK7_9CHLR</name>
<feature type="transmembrane region" description="Helical" evidence="1">
    <location>
        <begin position="111"/>
        <end position="129"/>
    </location>
</feature>
<dbReference type="STRING" id="869279.SE15_01850"/>
<keyword evidence="3" id="KW-1185">Reference proteome</keyword>
<evidence type="ECO:0000313" key="2">
    <source>
        <dbReference type="EMBL" id="KPL83970.1"/>
    </source>
</evidence>
<gene>
    <name evidence="2" type="ORF">SE15_01850</name>
</gene>
<organism evidence="2 3">
    <name type="scientific">Thermanaerothrix daxensis</name>
    <dbReference type="NCBI Taxonomy" id="869279"/>
    <lineage>
        <taxon>Bacteria</taxon>
        <taxon>Bacillati</taxon>
        <taxon>Chloroflexota</taxon>
        <taxon>Anaerolineae</taxon>
        <taxon>Anaerolineales</taxon>
        <taxon>Anaerolineaceae</taxon>
        <taxon>Thermanaerothrix</taxon>
    </lineage>
</organism>
<keyword evidence="1" id="KW-1133">Transmembrane helix</keyword>
<keyword evidence="1" id="KW-0472">Membrane</keyword>
<comment type="caution">
    <text evidence="2">The sequence shown here is derived from an EMBL/GenBank/DDBJ whole genome shotgun (WGS) entry which is preliminary data.</text>
</comment>
<keyword evidence="1" id="KW-0812">Transmembrane</keyword>
<protein>
    <submittedName>
        <fullName evidence="2">Uncharacterized protein</fullName>
    </submittedName>
</protein>
<evidence type="ECO:0000256" key="1">
    <source>
        <dbReference type="SAM" id="Phobius"/>
    </source>
</evidence>
<dbReference type="AlphaFoldDB" id="A0A0N8GQK7"/>